<feature type="compositionally biased region" description="Polar residues" evidence="1">
    <location>
        <begin position="558"/>
        <end position="592"/>
    </location>
</feature>
<feature type="region of interest" description="Disordered" evidence="1">
    <location>
        <begin position="704"/>
        <end position="733"/>
    </location>
</feature>
<name>A0AAV9WB35_9PEZI</name>
<keyword evidence="3" id="KW-1185">Reference proteome</keyword>
<feature type="region of interest" description="Disordered" evidence="1">
    <location>
        <begin position="843"/>
        <end position="892"/>
    </location>
</feature>
<evidence type="ECO:0000313" key="2">
    <source>
        <dbReference type="EMBL" id="KAK6502768.1"/>
    </source>
</evidence>
<feature type="compositionally biased region" description="Polar residues" evidence="1">
    <location>
        <begin position="541"/>
        <end position="550"/>
    </location>
</feature>
<reference evidence="2 3" key="1">
    <citation type="submission" date="2023-08" db="EMBL/GenBank/DDBJ databases">
        <authorList>
            <person name="Palmer J.M."/>
        </authorList>
    </citation>
    <scope>NUCLEOTIDE SEQUENCE [LARGE SCALE GENOMIC DNA]</scope>
    <source>
        <strain evidence="2 3">TWF481</strain>
    </source>
</reference>
<feature type="compositionally biased region" description="Polar residues" evidence="1">
    <location>
        <begin position="501"/>
        <end position="524"/>
    </location>
</feature>
<dbReference type="EMBL" id="JAVHJL010000005">
    <property type="protein sequence ID" value="KAK6502768.1"/>
    <property type="molecule type" value="Genomic_DNA"/>
</dbReference>
<feature type="compositionally biased region" description="Polar residues" evidence="1">
    <location>
        <begin position="645"/>
        <end position="657"/>
    </location>
</feature>
<evidence type="ECO:0000256" key="1">
    <source>
        <dbReference type="SAM" id="MobiDB-lite"/>
    </source>
</evidence>
<dbReference type="Proteomes" id="UP001370758">
    <property type="component" value="Unassembled WGS sequence"/>
</dbReference>
<dbReference type="AlphaFoldDB" id="A0AAV9WB35"/>
<evidence type="ECO:0000313" key="3">
    <source>
        <dbReference type="Proteomes" id="UP001370758"/>
    </source>
</evidence>
<protein>
    <submittedName>
        <fullName evidence="2">Uncharacterized protein</fullName>
    </submittedName>
</protein>
<feature type="compositionally biased region" description="Basic and acidic residues" evidence="1">
    <location>
        <begin position="879"/>
        <end position="892"/>
    </location>
</feature>
<gene>
    <name evidence="2" type="ORF">TWF481_007815</name>
</gene>
<comment type="caution">
    <text evidence="2">The sequence shown here is derived from an EMBL/GenBank/DDBJ whole genome shotgun (WGS) entry which is preliminary data.</text>
</comment>
<feature type="compositionally biased region" description="Polar residues" evidence="1">
    <location>
        <begin position="599"/>
        <end position="624"/>
    </location>
</feature>
<sequence length="892" mass="98122">MTIPCMRILARAGSSCPALYPPSRVLLRGNGSRTGIYANWRARTSSRFLTTMLHRNVKPDEEEDDFIPDLRDSLIEAIQKEATTPNRYIIFQATPSYSHLVSDPIFLRESIDRAVKTAGYRIERVEAVGVVIDSIPRSAQAPYSEGWSMLVTDRRAHFYGDTTAAYENFEFSSPLEAVSPDLQPTPAPLRLSRNPDDDRGSFQMIFRTAKMELTPEDGHIDVIDRERSWLYVKTKMANTLFQNGMPSTAMVHKYRVDGDEDGSNARLYPELVRTTKDLTVRLNGFQIWEARVNYGLRRLTEQRVVSKAQGNVIKALKVPNSPKIPASKELEAAVADWVVKRPVYDPVTLEKRPMEIFARIAREKLEGLGQRIPQTGVHFAKVLAGGGGWGLNAGLLALDPDVVQGYKPPEMLGKYLKELGDTGPMSLTGKWITFYANDPTKSTVKGRKGSSLGMWKFVMVGKGDTLGPEAAYPGKPLASNPIEETTTDSKGVATPVHDSEISTQEAPKTSTPAEKVPQQVSEQNPIDEASEQNAPEEAPQQDATSETLLQASIGGAPSTETSPQAFSGETTQHVSTSQESELASTEDTSQQIPLEGVSGRSTVEQEPEQASTEGAPQQVPTPDQSPIEENPEQNPAEATPAPVQANPQKHNYPSQSMQTGADTAIWINGHKMEIPMCALMLDLLAEVGEYVRLRFVGLPLAPGEKPTIPRKKWKQPKKESKPHPSSIMIPGLSLKKPEYDFEGEKYEREIQRARSQNYHEDAVVVESEDEGGYQEGLNVTGSFLTKLTTPRNVESNSNSITDQTAMIRELRGLHKMNGTLAELEAHLDIETEAEELVNEIKLGAASQGKNGQDSQTDGSVSTQTPPSERNEELNGLDIGGEKPAENLEEGKK</sequence>
<accession>A0AAV9WB35</accession>
<organism evidence="2 3">
    <name type="scientific">Arthrobotrys musiformis</name>
    <dbReference type="NCBI Taxonomy" id="47236"/>
    <lineage>
        <taxon>Eukaryota</taxon>
        <taxon>Fungi</taxon>
        <taxon>Dikarya</taxon>
        <taxon>Ascomycota</taxon>
        <taxon>Pezizomycotina</taxon>
        <taxon>Orbiliomycetes</taxon>
        <taxon>Orbiliales</taxon>
        <taxon>Orbiliaceae</taxon>
        <taxon>Arthrobotrys</taxon>
    </lineage>
</organism>
<proteinExistence type="predicted"/>
<feature type="compositionally biased region" description="Polar residues" evidence="1">
    <location>
        <begin position="847"/>
        <end position="867"/>
    </location>
</feature>
<feature type="region of interest" description="Disordered" evidence="1">
    <location>
        <begin position="471"/>
        <end position="657"/>
    </location>
</feature>